<dbReference type="OrthoDB" id="6219137at2"/>
<dbReference type="KEGG" id="kpd:CW740_07130"/>
<accession>A0A2K9AV52</accession>
<name>A0A2K9AV52_9GAMM</name>
<dbReference type="RefSeq" id="WP_106646868.1">
    <property type="nucleotide sequence ID" value="NZ_BMGO01000001.1"/>
</dbReference>
<dbReference type="InterPro" id="IPR014262">
    <property type="entry name" value="HAF_rpt"/>
</dbReference>
<dbReference type="Pfam" id="PF11949">
    <property type="entry name" value="DUF3466"/>
    <property type="match status" value="1"/>
</dbReference>
<organism evidence="1 2">
    <name type="scientific">Kangiella profundi</name>
    <dbReference type="NCBI Taxonomy" id="1561924"/>
    <lineage>
        <taxon>Bacteria</taxon>
        <taxon>Pseudomonadati</taxon>
        <taxon>Pseudomonadota</taxon>
        <taxon>Gammaproteobacteria</taxon>
        <taxon>Kangiellales</taxon>
        <taxon>Kangiellaceae</taxon>
        <taxon>Kangiella</taxon>
    </lineage>
</organism>
<dbReference type="InterPro" id="IPR020008">
    <property type="entry name" value="GlyGly_CTERM"/>
</dbReference>
<evidence type="ECO:0000313" key="2">
    <source>
        <dbReference type="Proteomes" id="UP000232693"/>
    </source>
</evidence>
<dbReference type="AlphaFoldDB" id="A0A2K9AV52"/>
<protein>
    <submittedName>
        <fullName evidence="1">Uncharacterized protein</fullName>
    </submittedName>
</protein>
<dbReference type="NCBIfam" id="TIGR03501">
    <property type="entry name" value="GlyGly_CTERM"/>
    <property type="match status" value="1"/>
</dbReference>
<sequence length="421" mass="45533">MKQQQFKKTVLASLLALTSGVALSAPYEIVDLGGLDGSYSVAYKINDQGIAVGTANGPLIDDNGDREFYSHATKYQGGGNEDLGVLPDGDSSEALGINSAGVAVGFANVLTEIEQEDGTKLIAESNFAVIFDGSVNKLAEKENLSGARAYDINDSNIIIGHGRFDVDPEDENNAVDRGFIYDNNDQSYFMVSPLADEPTRAAYLTAINDTGKAIGFSDANIPDTEQYTIQSFVVDITDNYAITEIPTKDDRATFAYDINIHDEVVGSIYISGSRNNQEAFYYDAKSGSEELTFLGFLRDDFTDSRARAINDNGQIVGRALVSVPTLEEHAAFIYENNEMKNLNELIACNSGWKLTEATDINNAGQIVGFGVKDGEIRAFRLDPTGGAVETCEPEEESKSGGGSMPFVLLVLLGLLAFRRYK</sequence>
<evidence type="ECO:0000313" key="1">
    <source>
        <dbReference type="EMBL" id="AUD79031.1"/>
    </source>
</evidence>
<dbReference type="EMBL" id="CP025120">
    <property type="protein sequence ID" value="AUD79031.1"/>
    <property type="molecule type" value="Genomic_DNA"/>
</dbReference>
<gene>
    <name evidence="1" type="ORF">CW740_07130</name>
</gene>
<dbReference type="InterPro" id="IPR022562">
    <property type="entry name" value="DUF3466"/>
</dbReference>
<keyword evidence="2" id="KW-1185">Reference proteome</keyword>
<reference evidence="1 2" key="1">
    <citation type="submission" date="2017-12" db="EMBL/GenBank/DDBJ databases">
        <title>Kangiella profundi FT102 completed genome.</title>
        <authorList>
            <person name="Xu J."/>
            <person name="Wang J."/>
            <person name="Lu Y."/>
        </authorList>
    </citation>
    <scope>NUCLEOTIDE SEQUENCE [LARGE SCALE GENOMIC DNA]</scope>
    <source>
        <strain evidence="1 2">FT102</strain>
    </source>
</reference>
<dbReference type="NCBIfam" id="TIGR02913">
    <property type="entry name" value="HAF_rpt"/>
    <property type="match status" value="1"/>
</dbReference>
<proteinExistence type="predicted"/>
<dbReference type="Proteomes" id="UP000232693">
    <property type="component" value="Chromosome"/>
</dbReference>